<evidence type="ECO:0008006" key="4">
    <source>
        <dbReference type="Google" id="ProtNLM"/>
    </source>
</evidence>
<dbReference type="InParanoid" id="D7U1D9"/>
<evidence type="ECO:0000313" key="2">
    <source>
        <dbReference type="EMBL" id="CBI36555.3"/>
    </source>
</evidence>
<proteinExistence type="predicted"/>
<accession>D7U1D9</accession>
<dbReference type="EMBL" id="FN596499">
    <property type="protein sequence ID" value="CBI36555.3"/>
    <property type="molecule type" value="Genomic_DNA"/>
</dbReference>
<dbReference type="HOGENOM" id="CLU_1581324_0_0_1"/>
<organism evidence="2 3">
    <name type="scientific">Vitis vinifera</name>
    <name type="common">Grape</name>
    <dbReference type="NCBI Taxonomy" id="29760"/>
    <lineage>
        <taxon>Eukaryota</taxon>
        <taxon>Viridiplantae</taxon>
        <taxon>Streptophyta</taxon>
        <taxon>Embryophyta</taxon>
        <taxon>Tracheophyta</taxon>
        <taxon>Spermatophyta</taxon>
        <taxon>Magnoliopsida</taxon>
        <taxon>eudicotyledons</taxon>
        <taxon>Gunneridae</taxon>
        <taxon>Pentapetalae</taxon>
        <taxon>rosids</taxon>
        <taxon>Vitales</taxon>
        <taxon>Vitaceae</taxon>
        <taxon>Viteae</taxon>
        <taxon>Vitis</taxon>
    </lineage>
</organism>
<dbReference type="Proteomes" id="UP000009183">
    <property type="component" value="Chromosome 11"/>
</dbReference>
<evidence type="ECO:0000313" key="3">
    <source>
        <dbReference type="Proteomes" id="UP000009183"/>
    </source>
</evidence>
<dbReference type="Gene3D" id="3.30.559.10">
    <property type="entry name" value="Chloramphenicol acetyltransferase-like domain"/>
    <property type="match status" value="1"/>
</dbReference>
<dbReference type="PaxDb" id="29760-VIT_11s0037g00590.t01"/>
<name>D7U1D9_VITVI</name>
<keyword evidence="3" id="KW-1185">Reference proteome</keyword>
<reference evidence="3" key="1">
    <citation type="journal article" date="2007" name="Nature">
        <title>The grapevine genome sequence suggests ancestral hexaploidization in major angiosperm phyla.</title>
        <authorList>
            <consortium name="The French-Italian Public Consortium for Grapevine Genome Characterization."/>
            <person name="Jaillon O."/>
            <person name="Aury J.-M."/>
            <person name="Noel B."/>
            <person name="Policriti A."/>
            <person name="Clepet C."/>
            <person name="Casagrande A."/>
            <person name="Choisne N."/>
            <person name="Aubourg S."/>
            <person name="Vitulo N."/>
            <person name="Jubin C."/>
            <person name="Vezzi A."/>
            <person name="Legeai F."/>
            <person name="Hugueney P."/>
            <person name="Dasilva C."/>
            <person name="Horner D."/>
            <person name="Mica E."/>
            <person name="Jublot D."/>
            <person name="Poulain J."/>
            <person name="Bruyere C."/>
            <person name="Billault A."/>
            <person name="Segurens B."/>
            <person name="Gouyvenoux M."/>
            <person name="Ugarte E."/>
            <person name="Cattonaro F."/>
            <person name="Anthouard V."/>
            <person name="Vico V."/>
            <person name="Del Fabbro C."/>
            <person name="Alaux M."/>
            <person name="Di Gaspero G."/>
            <person name="Dumas V."/>
            <person name="Felice N."/>
            <person name="Paillard S."/>
            <person name="Juman I."/>
            <person name="Moroldo M."/>
            <person name="Scalabrin S."/>
            <person name="Canaguier A."/>
            <person name="Le Clainche I."/>
            <person name="Malacrida G."/>
            <person name="Durand E."/>
            <person name="Pesole G."/>
            <person name="Laucou V."/>
            <person name="Chatelet P."/>
            <person name="Merdinoglu D."/>
            <person name="Delledonne M."/>
            <person name="Pezzotti M."/>
            <person name="Lecharny A."/>
            <person name="Scarpelli C."/>
            <person name="Artiguenave F."/>
            <person name="Pe M.E."/>
            <person name="Valle G."/>
            <person name="Morgante M."/>
            <person name="Caboche M."/>
            <person name="Adam-Blondon A.-F."/>
            <person name="Weissenbach J."/>
            <person name="Quetier F."/>
            <person name="Wincker P."/>
        </authorList>
    </citation>
    <scope>NUCLEOTIDE SEQUENCE [LARGE SCALE GENOMIC DNA]</scope>
    <source>
        <strain evidence="3">cv. Pinot noir / PN40024</strain>
    </source>
</reference>
<dbReference type="InterPro" id="IPR023213">
    <property type="entry name" value="CAT-like_dom_sf"/>
</dbReference>
<sequence length="169" mass="19569">MSIRDRHFRRDLRASPLSRIGLKVRLHAAMGAIYIPLFYSILQGIHIRCCKSLILFKFFPWVCVSRKRKMVKLMATYTVRPAKETPGGYRCLSDSDQVRALTHAPTIYFYPPVNVSLESATEILRHSLSEALVIFYPLAGRLHWIGGGCNSVQEFPHCWMRERSFLWEP</sequence>
<evidence type="ECO:0000256" key="1">
    <source>
        <dbReference type="SAM" id="Phobius"/>
    </source>
</evidence>
<dbReference type="Pfam" id="PF02458">
    <property type="entry name" value="Transferase"/>
    <property type="match status" value="1"/>
</dbReference>
<dbReference type="AlphaFoldDB" id="D7U1D9"/>
<gene>
    <name evidence="2" type="ordered locus">VIT_11s0037g00590</name>
</gene>
<keyword evidence="1" id="KW-0472">Membrane</keyword>
<protein>
    <recommendedName>
        <fullName evidence="4">Benzyl alcohol O-benzoyltransferase</fullName>
    </recommendedName>
</protein>
<keyword evidence="1" id="KW-0812">Transmembrane</keyword>
<feature type="transmembrane region" description="Helical" evidence="1">
    <location>
        <begin position="20"/>
        <end position="39"/>
    </location>
</feature>
<keyword evidence="1" id="KW-1133">Transmembrane helix</keyword>